<sequence>MAAIGLDDADGVGAWLKHALAHRIGLAWCVWGWALASRLTEPVMVRSIPAGSTD</sequence>
<dbReference type="Proteomes" id="UP000016842">
    <property type="component" value="Unassembled WGS sequence"/>
</dbReference>
<dbReference type="PATRIC" id="fig|1337887.3.peg.317"/>
<name>U4VL10_9HYPH</name>
<dbReference type="AlphaFoldDB" id="U4VL10"/>
<reference evidence="1 2" key="1">
    <citation type="journal article" date="2014" name="FEMS Microbiol. Lett.">
        <title>Genome sequencing analysis reveals virulence-related gene content of Ochrobactrum intermedium strain 229E, a urease-positive strain isolated from the human gastric niche.</title>
        <authorList>
            <person name="Kulkarni G.J."/>
            <person name="Shetty S."/>
            <person name="Dharne M.S."/>
            <person name="Shouche Y.S."/>
        </authorList>
    </citation>
    <scope>NUCLEOTIDE SEQUENCE [LARGE SCALE GENOMIC DNA]</scope>
    <source>
        <strain evidence="1 2">229E</strain>
    </source>
</reference>
<evidence type="ECO:0000313" key="2">
    <source>
        <dbReference type="Proteomes" id="UP000016842"/>
    </source>
</evidence>
<protein>
    <submittedName>
        <fullName evidence="1">Uncharacterized protein</fullName>
    </submittedName>
</protein>
<dbReference type="EMBL" id="ASXJ01000011">
    <property type="protein sequence ID" value="ERM03491.1"/>
    <property type="molecule type" value="Genomic_DNA"/>
</dbReference>
<accession>U4VL10</accession>
<evidence type="ECO:0000313" key="1">
    <source>
        <dbReference type="EMBL" id="ERM03491.1"/>
    </source>
</evidence>
<comment type="caution">
    <text evidence="1">The sequence shown here is derived from an EMBL/GenBank/DDBJ whole genome shotgun (WGS) entry which is preliminary data.</text>
</comment>
<gene>
    <name evidence="1" type="ORF">Q644_10820</name>
</gene>
<proteinExistence type="predicted"/>
<organism evidence="1 2">
    <name type="scientific">Brucella intermedia 229E</name>
    <dbReference type="NCBI Taxonomy" id="1337887"/>
    <lineage>
        <taxon>Bacteria</taxon>
        <taxon>Pseudomonadati</taxon>
        <taxon>Pseudomonadota</taxon>
        <taxon>Alphaproteobacteria</taxon>
        <taxon>Hyphomicrobiales</taxon>
        <taxon>Brucellaceae</taxon>
        <taxon>Brucella/Ochrobactrum group</taxon>
        <taxon>Brucella</taxon>
    </lineage>
</organism>